<evidence type="ECO:0000313" key="2">
    <source>
        <dbReference type="EMBL" id="MCX3058984.1"/>
    </source>
</evidence>
<feature type="region of interest" description="Disordered" evidence="1">
    <location>
        <begin position="61"/>
        <end position="84"/>
    </location>
</feature>
<protein>
    <recommendedName>
        <fullName evidence="4">ATP-binding protein</fullName>
    </recommendedName>
</protein>
<organism evidence="2 3">
    <name type="scientific">Streptomyces beihaiensis</name>
    <dbReference type="NCBI Taxonomy" id="2984495"/>
    <lineage>
        <taxon>Bacteria</taxon>
        <taxon>Bacillati</taxon>
        <taxon>Actinomycetota</taxon>
        <taxon>Actinomycetes</taxon>
        <taxon>Kitasatosporales</taxon>
        <taxon>Streptomycetaceae</taxon>
        <taxon>Streptomyces</taxon>
    </lineage>
</organism>
<dbReference type="Proteomes" id="UP001163064">
    <property type="component" value="Unassembled WGS sequence"/>
</dbReference>
<evidence type="ECO:0008006" key="4">
    <source>
        <dbReference type="Google" id="ProtNLM"/>
    </source>
</evidence>
<gene>
    <name evidence="2" type="ORF">OFY01_04190</name>
</gene>
<feature type="compositionally biased region" description="Basic and acidic residues" evidence="1">
    <location>
        <begin position="75"/>
        <end position="84"/>
    </location>
</feature>
<dbReference type="EMBL" id="JAPHNL010000027">
    <property type="protein sequence ID" value="MCX3058984.1"/>
    <property type="molecule type" value="Genomic_DNA"/>
</dbReference>
<proteinExistence type="predicted"/>
<comment type="caution">
    <text evidence="2">The sequence shown here is derived from an EMBL/GenBank/DDBJ whole genome shotgun (WGS) entry which is preliminary data.</text>
</comment>
<evidence type="ECO:0000313" key="3">
    <source>
        <dbReference type="Proteomes" id="UP001163064"/>
    </source>
</evidence>
<name>A0ABT3TPN0_9ACTN</name>
<reference evidence="2" key="1">
    <citation type="submission" date="2022-10" db="EMBL/GenBank/DDBJ databases">
        <title>Streptomyces beihaiensis sp. nov., a chitin degrading actinobacterium, isolated from shrimp pond soil.</title>
        <authorList>
            <person name="Xie J."/>
            <person name="Shen N."/>
        </authorList>
    </citation>
    <scope>NUCLEOTIDE SEQUENCE</scope>
    <source>
        <strain evidence="2">GXMU-J5</strain>
    </source>
</reference>
<sequence>MDQPEEGLGLFYRLSFTVGEHSVRHLRRILRLHLAAWHDGLAESGRGLTVVAEVTSRWGVPRHGGPGGGKTVWFECDRPATGKP</sequence>
<accession>A0ABT3TPN0</accession>
<evidence type="ECO:0000256" key="1">
    <source>
        <dbReference type="SAM" id="MobiDB-lite"/>
    </source>
</evidence>
<keyword evidence="3" id="KW-1185">Reference proteome</keyword>